<keyword evidence="2" id="KW-1185">Reference proteome</keyword>
<proteinExistence type="predicted"/>
<protein>
    <submittedName>
        <fullName evidence="1">Uncharacterized protein</fullName>
    </submittedName>
</protein>
<comment type="caution">
    <text evidence="1">The sequence shown here is derived from an EMBL/GenBank/DDBJ whole genome shotgun (WGS) entry which is preliminary data.</text>
</comment>
<dbReference type="EMBL" id="CM031815">
    <property type="protein sequence ID" value="KAG6647294.1"/>
    <property type="molecule type" value="Genomic_DNA"/>
</dbReference>
<dbReference type="AlphaFoldDB" id="A0A8T1PZQ9"/>
<evidence type="ECO:0000313" key="1">
    <source>
        <dbReference type="EMBL" id="KAG6647294.1"/>
    </source>
</evidence>
<sequence>MLRHPCCGAFWKFLPFCVKYQSWACIDENGSFCWAVWEVLGSMLGIILGVDVNLKQGILVGILMVVTMCIDVRGLMQVGGEVHILLAYHYLLLYILHLLT</sequence>
<organism evidence="1 2">
    <name type="scientific">Carya illinoinensis</name>
    <name type="common">Pecan</name>
    <dbReference type="NCBI Taxonomy" id="32201"/>
    <lineage>
        <taxon>Eukaryota</taxon>
        <taxon>Viridiplantae</taxon>
        <taxon>Streptophyta</taxon>
        <taxon>Embryophyta</taxon>
        <taxon>Tracheophyta</taxon>
        <taxon>Spermatophyta</taxon>
        <taxon>Magnoliopsida</taxon>
        <taxon>eudicotyledons</taxon>
        <taxon>Gunneridae</taxon>
        <taxon>Pentapetalae</taxon>
        <taxon>rosids</taxon>
        <taxon>fabids</taxon>
        <taxon>Fagales</taxon>
        <taxon>Juglandaceae</taxon>
        <taxon>Carya</taxon>
    </lineage>
</organism>
<dbReference type="Proteomes" id="UP000811609">
    <property type="component" value="Chromosome 7"/>
</dbReference>
<name>A0A8T1PZQ9_CARIL</name>
<reference evidence="1" key="1">
    <citation type="submission" date="2020-12" db="EMBL/GenBank/DDBJ databases">
        <title>WGS assembly of Carya illinoinensis cv. Pawnee.</title>
        <authorList>
            <person name="Platts A."/>
            <person name="Shu S."/>
            <person name="Wright S."/>
            <person name="Barry K."/>
            <person name="Edger P."/>
            <person name="Pires J.C."/>
            <person name="Schmutz J."/>
        </authorList>
    </citation>
    <scope>NUCLEOTIDE SEQUENCE</scope>
    <source>
        <tissue evidence="1">Leaf</tissue>
    </source>
</reference>
<accession>A0A8T1PZQ9</accession>
<gene>
    <name evidence="1" type="ORF">CIPAW_07G069000</name>
</gene>
<evidence type="ECO:0000313" key="2">
    <source>
        <dbReference type="Proteomes" id="UP000811609"/>
    </source>
</evidence>